<reference evidence="4 5" key="1">
    <citation type="submission" date="2024-02" db="EMBL/GenBank/DDBJ databases">
        <title>De novo assembly and annotation of 12 fungi associated with fruit tree decline syndrome in Ontario, Canada.</title>
        <authorList>
            <person name="Sulman M."/>
            <person name="Ellouze W."/>
            <person name="Ilyukhin E."/>
        </authorList>
    </citation>
    <scope>NUCLEOTIDE SEQUENCE [LARGE SCALE GENOMIC DNA]</scope>
    <source>
        <strain evidence="4 5">M97-236</strain>
    </source>
</reference>
<dbReference type="Pfam" id="PF00501">
    <property type="entry name" value="AMP-binding"/>
    <property type="match status" value="1"/>
</dbReference>
<sequence length="457" mass="50552">MLFPTPRYGAEAITTLISRANGSVMLIPSTPFPVVSEILAKKPMRAYDFPLVEHFLSARPIPYPFTKTFESNKHEPLVCLHTSGTTGFPKPIIWTHDWANSIAAGHYIPAPPGYERIDEMLLGPQRRMMTLFPQFHASGIICALCFQLYLGTAVLYAPAALTPNEAVDAAADAIEVLSEEAKIHSLALPPPHAEYLGANTAQLERVSKKVDTILWGGGDLSHASGSAIAARMQILNQLASTELGLWAQLRRTEPGSAEVLEDDWHYVTFDKSLNIRFDPVSEGKEGTIYEAIMVKNKGEGAWVQPMFKIYTDVEEITLGDLFTQHPYDSEKWRHSGRSDDLLNFLTSETFHPGAAERRIATHPGVAEVIMVGTRRPKASLLIRLNNGTDLNSVWEVVDEVNRDSPLYARVGKHMILAITEPFPKTAKGTVQKKAAIDLYASELDALYVEDGSYVPTR</sequence>
<dbReference type="PANTHER" id="PTHR43439">
    <property type="entry name" value="PHENYLACETATE-COENZYME A LIGASE"/>
    <property type="match status" value="1"/>
</dbReference>
<dbReference type="EMBL" id="JAKIXB020000023">
    <property type="protein sequence ID" value="KAL1598214.1"/>
    <property type="molecule type" value="Genomic_DNA"/>
</dbReference>
<keyword evidence="2" id="KW-0597">Phosphoprotein</keyword>
<dbReference type="Pfam" id="PF23562">
    <property type="entry name" value="AMP-binding_C_3"/>
    <property type="match status" value="1"/>
</dbReference>
<evidence type="ECO:0000256" key="1">
    <source>
        <dbReference type="ARBA" id="ARBA00022450"/>
    </source>
</evidence>
<comment type="caution">
    <text evidence="4">The sequence shown here is derived from an EMBL/GenBank/DDBJ whole genome shotgun (WGS) entry which is preliminary data.</text>
</comment>
<evidence type="ECO:0000256" key="2">
    <source>
        <dbReference type="ARBA" id="ARBA00022553"/>
    </source>
</evidence>
<dbReference type="Gene3D" id="3.40.50.12780">
    <property type="entry name" value="N-terminal domain of ligase-like"/>
    <property type="match status" value="1"/>
</dbReference>
<gene>
    <name evidence="4" type="ORF">SLS59_006898</name>
</gene>
<dbReference type="InterPro" id="IPR051414">
    <property type="entry name" value="Adenylate-forming_Reductase"/>
</dbReference>
<dbReference type="PANTHER" id="PTHR43439:SF2">
    <property type="entry name" value="ENZYME, PUTATIVE (JCVI)-RELATED"/>
    <property type="match status" value="1"/>
</dbReference>
<name>A0ABR3R287_9PLEO</name>
<dbReference type="InterPro" id="IPR042099">
    <property type="entry name" value="ANL_N_sf"/>
</dbReference>
<evidence type="ECO:0000259" key="3">
    <source>
        <dbReference type="Pfam" id="PF00501"/>
    </source>
</evidence>
<proteinExistence type="predicted"/>
<accession>A0ABR3R287</accession>
<dbReference type="Proteomes" id="UP001521222">
    <property type="component" value="Unassembled WGS sequence"/>
</dbReference>
<keyword evidence="1" id="KW-0596">Phosphopantetheine</keyword>
<protein>
    <recommendedName>
        <fullName evidence="3">AMP-dependent synthetase/ligase domain-containing protein</fullName>
    </recommendedName>
</protein>
<organism evidence="4 5">
    <name type="scientific">Nothophoma quercina</name>
    <dbReference type="NCBI Taxonomy" id="749835"/>
    <lineage>
        <taxon>Eukaryota</taxon>
        <taxon>Fungi</taxon>
        <taxon>Dikarya</taxon>
        <taxon>Ascomycota</taxon>
        <taxon>Pezizomycotina</taxon>
        <taxon>Dothideomycetes</taxon>
        <taxon>Pleosporomycetidae</taxon>
        <taxon>Pleosporales</taxon>
        <taxon>Pleosporineae</taxon>
        <taxon>Didymellaceae</taxon>
        <taxon>Nothophoma</taxon>
    </lineage>
</organism>
<dbReference type="InterPro" id="IPR000873">
    <property type="entry name" value="AMP-dep_synth/lig_dom"/>
</dbReference>
<keyword evidence="5" id="KW-1185">Reference proteome</keyword>
<feature type="domain" description="AMP-dependent synthetase/ligase" evidence="3">
    <location>
        <begin position="6"/>
        <end position="249"/>
    </location>
</feature>
<evidence type="ECO:0000313" key="5">
    <source>
        <dbReference type="Proteomes" id="UP001521222"/>
    </source>
</evidence>
<evidence type="ECO:0000313" key="4">
    <source>
        <dbReference type="EMBL" id="KAL1598214.1"/>
    </source>
</evidence>
<dbReference type="SUPFAM" id="SSF56801">
    <property type="entry name" value="Acetyl-CoA synthetase-like"/>
    <property type="match status" value="1"/>
</dbReference>